<accession>A0ABQ4CJN6</accession>
<dbReference type="PANTHER" id="PTHR23513:SF11">
    <property type="entry name" value="STAPHYLOFERRIN A TRANSPORTER"/>
    <property type="match status" value="1"/>
</dbReference>
<keyword evidence="2" id="KW-0813">Transport</keyword>
<evidence type="ECO:0000313" key="9">
    <source>
        <dbReference type="EMBL" id="GIF71510.1"/>
    </source>
</evidence>
<feature type="transmembrane region" description="Helical" evidence="7">
    <location>
        <begin position="414"/>
        <end position="434"/>
    </location>
</feature>
<keyword evidence="4 7" id="KW-0812">Transmembrane</keyword>
<dbReference type="InterPro" id="IPR036259">
    <property type="entry name" value="MFS_trans_sf"/>
</dbReference>
<keyword evidence="5 7" id="KW-1133">Transmembrane helix</keyword>
<comment type="caution">
    <text evidence="9">The sequence shown here is derived from an EMBL/GenBank/DDBJ whole genome shotgun (WGS) entry which is preliminary data.</text>
</comment>
<dbReference type="CDD" id="cd06173">
    <property type="entry name" value="MFS_MefA_like"/>
    <property type="match status" value="1"/>
</dbReference>
<feature type="transmembrane region" description="Helical" evidence="7">
    <location>
        <begin position="386"/>
        <end position="408"/>
    </location>
</feature>
<protein>
    <submittedName>
        <fullName evidence="9">MFS transporter</fullName>
    </submittedName>
</protein>
<dbReference type="InterPro" id="IPR010290">
    <property type="entry name" value="TM_effector"/>
</dbReference>
<dbReference type="EMBL" id="BONE01000005">
    <property type="protein sequence ID" value="GIF71510.1"/>
    <property type="molecule type" value="Genomic_DNA"/>
</dbReference>
<feature type="transmembrane region" description="Helical" evidence="7">
    <location>
        <begin position="349"/>
        <end position="374"/>
    </location>
</feature>
<dbReference type="PROSITE" id="PS50850">
    <property type="entry name" value="MFS"/>
    <property type="match status" value="1"/>
</dbReference>
<keyword evidence="6 7" id="KW-0472">Membrane</keyword>
<dbReference type="SUPFAM" id="SSF103473">
    <property type="entry name" value="MFS general substrate transporter"/>
    <property type="match status" value="1"/>
</dbReference>
<feature type="domain" description="Major facilitator superfamily (MFS) profile" evidence="8">
    <location>
        <begin position="45"/>
        <end position="436"/>
    </location>
</feature>
<dbReference type="PANTHER" id="PTHR23513">
    <property type="entry name" value="INTEGRAL MEMBRANE EFFLUX PROTEIN-RELATED"/>
    <property type="match status" value="1"/>
</dbReference>
<reference evidence="9 10" key="1">
    <citation type="submission" date="2021-01" db="EMBL/GenBank/DDBJ databases">
        <title>Whole genome shotgun sequence of Asanoa siamensis NBRC 107932.</title>
        <authorList>
            <person name="Komaki H."/>
            <person name="Tamura T."/>
        </authorList>
    </citation>
    <scope>NUCLEOTIDE SEQUENCE [LARGE SCALE GENOMIC DNA]</scope>
    <source>
        <strain evidence="9 10">NBRC 107932</strain>
    </source>
</reference>
<feature type="transmembrane region" description="Helical" evidence="7">
    <location>
        <begin position="53"/>
        <end position="77"/>
    </location>
</feature>
<evidence type="ECO:0000313" key="10">
    <source>
        <dbReference type="Proteomes" id="UP000604117"/>
    </source>
</evidence>
<dbReference type="Proteomes" id="UP000604117">
    <property type="component" value="Unassembled WGS sequence"/>
</dbReference>
<evidence type="ECO:0000259" key="8">
    <source>
        <dbReference type="PROSITE" id="PS50850"/>
    </source>
</evidence>
<dbReference type="Pfam" id="PF05977">
    <property type="entry name" value="MFS_3"/>
    <property type="match status" value="1"/>
</dbReference>
<evidence type="ECO:0000256" key="2">
    <source>
        <dbReference type="ARBA" id="ARBA00022448"/>
    </source>
</evidence>
<proteinExistence type="predicted"/>
<feature type="transmembrane region" description="Helical" evidence="7">
    <location>
        <begin position="201"/>
        <end position="228"/>
    </location>
</feature>
<evidence type="ECO:0000256" key="7">
    <source>
        <dbReference type="SAM" id="Phobius"/>
    </source>
</evidence>
<organism evidence="9 10">
    <name type="scientific">Asanoa siamensis</name>
    <dbReference type="NCBI Taxonomy" id="926357"/>
    <lineage>
        <taxon>Bacteria</taxon>
        <taxon>Bacillati</taxon>
        <taxon>Actinomycetota</taxon>
        <taxon>Actinomycetes</taxon>
        <taxon>Micromonosporales</taxon>
        <taxon>Micromonosporaceae</taxon>
        <taxon>Asanoa</taxon>
    </lineage>
</organism>
<name>A0ABQ4CJN6_9ACTN</name>
<dbReference type="InterPro" id="IPR020846">
    <property type="entry name" value="MFS_dom"/>
</dbReference>
<keyword evidence="10" id="KW-1185">Reference proteome</keyword>
<sequence>MSGGSDGPDHRGPGQWIVGLGLFNAGSVTPVAPEPPARSVSAWAPLSVATFRWLWLALLASNIGTWMQTVGAQWLLVDAPGADALVSLVQTASMLPIVLLALPSGALADTFDRRRLLLAVQVGQFAVTVLLGVLTALDHMPPALLLTLTFALGAGQALTLPAWQSVIPELVPRAQLPSASALGAISQNVVRAIGPAIAGLVIAWVGVAAVFLLNSLSFVVFAAVLLWWRRPVDDDLGPPERFGAAVRAGGRYVRHSVITRRILLRAGLFLLPGSAIWALLPLVASRRLGLGPGGYGLLLAALGVGAVAGAALVPRARARFSPTRLMVVAAVVFGVVTIVVGLVRVEIVVALVLVPAGVAWVTVLSNVNATLQLFLPNWVRARGLGVYQIVFAGGQGVGALVWGVLAQATDLPTAHLAAGALMLAGAATVVWWPLPDIGGLDREPVSYWLEPHLDVEPAPYGGPVLVVLRYEVPPENEVAFRTAMEKVRRSRRRSGAVRWGLFREGEHIETFVEVYQVASWDEHRRQHEHRLTGVDREIEEAARVLATGPPEVAHLLPAD</sequence>
<dbReference type="Gene3D" id="1.20.1250.20">
    <property type="entry name" value="MFS general substrate transporter like domains"/>
    <property type="match status" value="1"/>
</dbReference>
<evidence type="ECO:0000256" key="4">
    <source>
        <dbReference type="ARBA" id="ARBA00022692"/>
    </source>
</evidence>
<feature type="transmembrane region" description="Helical" evidence="7">
    <location>
        <begin position="325"/>
        <end position="343"/>
    </location>
</feature>
<evidence type="ECO:0000256" key="5">
    <source>
        <dbReference type="ARBA" id="ARBA00022989"/>
    </source>
</evidence>
<feature type="transmembrane region" description="Helical" evidence="7">
    <location>
        <begin position="116"/>
        <end position="137"/>
    </location>
</feature>
<keyword evidence="3" id="KW-1003">Cell membrane</keyword>
<evidence type="ECO:0000256" key="1">
    <source>
        <dbReference type="ARBA" id="ARBA00004651"/>
    </source>
</evidence>
<feature type="transmembrane region" description="Helical" evidence="7">
    <location>
        <begin position="84"/>
        <end position="104"/>
    </location>
</feature>
<feature type="transmembrane region" description="Helical" evidence="7">
    <location>
        <begin position="295"/>
        <end position="313"/>
    </location>
</feature>
<comment type="subcellular location">
    <subcellularLocation>
        <location evidence="1">Cell membrane</location>
        <topology evidence="1">Multi-pass membrane protein</topology>
    </subcellularLocation>
</comment>
<gene>
    <name evidence="9" type="ORF">Asi02nite_10280</name>
</gene>
<feature type="transmembrane region" description="Helical" evidence="7">
    <location>
        <begin position="262"/>
        <end position="283"/>
    </location>
</feature>
<evidence type="ECO:0000256" key="6">
    <source>
        <dbReference type="ARBA" id="ARBA00023136"/>
    </source>
</evidence>
<evidence type="ECO:0000256" key="3">
    <source>
        <dbReference type="ARBA" id="ARBA00022475"/>
    </source>
</evidence>